<organism evidence="1">
    <name type="scientific">bioreactor metagenome</name>
    <dbReference type="NCBI Taxonomy" id="1076179"/>
    <lineage>
        <taxon>unclassified sequences</taxon>
        <taxon>metagenomes</taxon>
        <taxon>ecological metagenomes</taxon>
    </lineage>
</organism>
<protein>
    <submittedName>
        <fullName evidence="1">Uncharacterized protein</fullName>
    </submittedName>
</protein>
<name>A0A645FRL8_9ZZZZ</name>
<accession>A0A645FRL8</accession>
<comment type="caution">
    <text evidence="1">The sequence shown here is derived from an EMBL/GenBank/DDBJ whole genome shotgun (WGS) entry which is preliminary data.</text>
</comment>
<dbReference type="EMBL" id="VSSQ01063183">
    <property type="protein sequence ID" value="MPN16262.1"/>
    <property type="molecule type" value="Genomic_DNA"/>
</dbReference>
<sequence>MLLSLVPVTFAPRIIIQSYFGVSFINSLSYNSVSGEILPYEIICGAEDETTITFIKAADKAVSTTAPAKIAAILNNTGRFFLVEPFEIMYFRIIASEYTNQSIKYYVLS</sequence>
<evidence type="ECO:0000313" key="1">
    <source>
        <dbReference type="EMBL" id="MPN16262.1"/>
    </source>
</evidence>
<reference evidence="1" key="1">
    <citation type="submission" date="2019-08" db="EMBL/GenBank/DDBJ databases">
        <authorList>
            <person name="Kucharzyk K."/>
            <person name="Murdoch R.W."/>
            <person name="Higgins S."/>
            <person name="Loffler F."/>
        </authorList>
    </citation>
    <scope>NUCLEOTIDE SEQUENCE</scope>
</reference>
<gene>
    <name evidence="1" type="ORF">SDC9_163600</name>
</gene>
<dbReference type="AlphaFoldDB" id="A0A645FRL8"/>
<proteinExistence type="predicted"/>